<organism evidence="3 4">
    <name type="scientific">Batillaria attramentaria</name>
    <dbReference type="NCBI Taxonomy" id="370345"/>
    <lineage>
        <taxon>Eukaryota</taxon>
        <taxon>Metazoa</taxon>
        <taxon>Spiralia</taxon>
        <taxon>Lophotrochozoa</taxon>
        <taxon>Mollusca</taxon>
        <taxon>Gastropoda</taxon>
        <taxon>Caenogastropoda</taxon>
        <taxon>Sorbeoconcha</taxon>
        <taxon>Cerithioidea</taxon>
        <taxon>Batillariidae</taxon>
        <taxon>Batillaria</taxon>
    </lineage>
</organism>
<dbReference type="InterPro" id="IPR039802">
    <property type="entry name" value="MTMR14"/>
</dbReference>
<proteinExistence type="predicted"/>
<keyword evidence="4" id="KW-1185">Reference proteome</keyword>
<dbReference type="PANTHER" id="PTHR13524:SF2">
    <property type="entry name" value="MYOTUBULARIN-RELATED PROTEIN 14"/>
    <property type="match status" value="1"/>
</dbReference>
<dbReference type="EMBL" id="JACVVK020000088">
    <property type="protein sequence ID" value="KAK7493905.1"/>
    <property type="molecule type" value="Genomic_DNA"/>
</dbReference>
<evidence type="ECO:0000256" key="1">
    <source>
        <dbReference type="SAM" id="MobiDB-lite"/>
    </source>
</evidence>
<gene>
    <name evidence="3" type="ORF">BaRGS_00014787</name>
</gene>
<dbReference type="Gene3D" id="3.60.10.10">
    <property type="entry name" value="Endonuclease/exonuclease/phosphatase"/>
    <property type="match status" value="1"/>
</dbReference>
<dbReference type="InterPro" id="IPR000387">
    <property type="entry name" value="Tyr_Pase_dom"/>
</dbReference>
<dbReference type="SUPFAM" id="SSF52799">
    <property type="entry name" value="(Phosphotyrosine protein) phosphatases II"/>
    <property type="match status" value="1"/>
</dbReference>
<feature type="domain" description="Tyrosine specific protein phosphatases" evidence="2">
    <location>
        <begin position="499"/>
        <end position="561"/>
    </location>
</feature>
<evidence type="ECO:0000259" key="2">
    <source>
        <dbReference type="PROSITE" id="PS50056"/>
    </source>
</evidence>
<evidence type="ECO:0000313" key="3">
    <source>
        <dbReference type="EMBL" id="KAK7493905.1"/>
    </source>
</evidence>
<comment type="caution">
    <text evidence="3">The sequence shown here is derived from an EMBL/GenBank/DDBJ whole genome shotgun (WGS) entry which is preliminary data.</text>
</comment>
<dbReference type="InterPro" id="IPR005135">
    <property type="entry name" value="Endo/exonuclease/phosphatase"/>
</dbReference>
<name>A0ABD0L3K5_9CAEN</name>
<dbReference type="PROSITE" id="PS50056">
    <property type="entry name" value="TYR_PHOSPHATASE_2"/>
    <property type="match status" value="1"/>
</dbReference>
<reference evidence="3 4" key="1">
    <citation type="journal article" date="2023" name="Sci. Data">
        <title>Genome assembly of the Korean intertidal mud-creeper Batillaria attramentaria.</title>
        <authorList>
            <person name="Patra A.K."/>
            <person name="Ho P.T."/>
            <person name="Jun S."/>
            <person name="Lee S.J."/>
            <person name="Kim Y."/>
            <person name="Won Y.J."/>
        </authorList>
    </citation>
    <scope>NUCLEOTIDE SEQUENCE [LARGE SCALE GENOMIC DNA]</scope>
    <source>
        <strain evidence="3">Wonlab-2016</strain>
    </source>
</reference>
<dbReference type="Gene3D" id="3.90.190.10">
    <property type="entry name" value="Protein tyrosine phosphatase superfamily"/>
    <property type="match status" value="1"/>
</dbReference>
<feature type="non-terminal residue" evidence="3">
    <location>
        <position position="625"/>
    </location>
</feature>
<dbReference type="PANTHER" id="PTHR13524">
    <property type="entry name" value="MYOTUBULARIN-RELATED"/>
    <property type="match status" value="1"/>
</dbReference>
<dbReference type="Proteomes" id="UP001519460">
    <property type="component" value="Unassembled WGS sequence"/>
</dbReference>
<feature type="region of interest" description="Disordered" evidence="1">
    <location>
        <begin position="44"/>
        <end position="65"/>
    </location>
</feature>
<dbReference type="InterPro" id="IPR029021">
    <property type="entry name" value="Prot-tyrosine_phosphatase-like"/>
</dbReference>
<dbReference type="InterPro" id="IPR036691">
    <property type="entry name" value="Endo/exonu/phosph_ase_sf"/>
</dbReference>
<dbReference type="PROSITE" id="PS00383">
    <property type="entry name" value="TYR_PHOSPHATASE_1"/>
    <property type="match status" value="1"/>
</dbReference>
<dbReference type="Pfam" id="PF03372">
    <property type="entry name" value="Exo_endo_phos"/>
    <property type="match status" value="1"/>
</dbReference>
<dbReference type="InterPro" id="IPR016130">
    <property type="entry name" value="Tyr_Pase_AS"/>
</dbReference>
<dbReference type="SUPFAM" id="SSF56219">
    <property type="entry name" value="DNase I-like"/>
    <property type="match status" value="1"/>
</dbReference>
<feature type="compositionally biased region" description="Polar residues" evidence="1">
    <location>
        <begin position="616"/>
        <end position="625"/>
    </location>
</feature>
<accession>A0ABD0L3K5</accession>
<dbReference type="AlphaFoldDB" id="A0ABD0L3K5"/>
<protein>
    <recommendedName>
        <fullName evidence="2">Tyrosine specific protein phosphatases domain-containing protein</fullName>
    </recommendedName>
</protein>
<evidence type="ECO:0000313" key="4">
    <source>
        <dbReference type="Proteomes" id="UP001519460"/>
    </source>
</evidence>
<feature type="region of interest" description="Disordered" evidence="1">
    <location>
        <begin position="605"/>
        <end position="625"/>
    </location>
</feature>
<sequence>MYDTCVASPWSASSVSVMGGDVSGEGDVVGGVRGVTRADQYSVRERSDGRLRDPHSETCNDDDRAVRGNNNKARLKFLHWNVGGLLQRLNEPGFVEYVSRFDIICLVETFVKDFQSTLFPFHSTFVKPSTDLGRQGRDSGGVVCMIRSEVMPFVRNISVGGYRNFLSFIFYKRLLDSPSDVLFVCAYVPPECSRFYSVFDIDNGIELLEDYLTDCMQTTGVMPILLCGDLNSRTSSICPEYYDESDLLDGVSSSDDVQFKRQSEDSTLNTYGKNLLNMCSSFGLCIMNGVDERIDCQHLPLMLDIESPGNPMQTSIDEVESVEPFEKLDILEKDANLEQCIGDDVVDDEWHADNTVLDRPIFREKVILALRAANKGAAEESSSSNMGNMQMFDRYRGMDIQLLNQLEVRHICDLMVEQKKVKYGERASGYSKAAVWQYFHIELDEKRGCEFFSDWKDNNYASDNIQYDWSQECNTAELDLNGEPLLSSIPVDWNRYKEWDLIQLTQNYMRVLIELVRGGTSGVLIHCISGWDRTPLFVSLLRLSLWADGVVHKSLEATDILYLTLAYDWYLFGHCLTDRVSKGQEVMYFCFKMLHHISGQEFSVGKERDHEETVADQASDQTRNT</sequence>